<comment type="caution">
    <text evidence="2">The sequence shown here is derived from an EMBL/GenBank/DDBJ whole genome shotgun (WGS) entry which is preliminary data.</text>
</comment>
<dbReference type="SUPFAM" id="SSF51905">
    <property type="entry name" value="FAD/NAD(P)-binding domain"/>
    <property type="match status" value="1"/>
</dbReference>
<keyword evidence="3" id="KW-1185">Reference proteome</keyword>
<dbReference type="Proteomes" id="UP001183824">
    <property type="component" value="Unassembled WGS sequence"/>
</dbReference>
<accession>A0ABU2VEG6</accession>
<dbReference type="InterPro" id="IPR036188">
    <property type="entry name" value="FAD/NAD-bd_sf"/>
</dbReference>
<organism evidence="2 3">
    <name type="scientific">Streptomyces doebereineriae</name>
    <dbReference type="NCBI Taxonomy" id="3075528"/>
    <lineage>
        <taxon>Bacteria</taxon>
        <taxon>Bacillati</taxon>
        <taxon>Actinomycetota</taxon>
        <taxon>Actinomycetes</taxon>
        <taxon>Kitasatosporales</taxon>
        <taxon>Streptomycetaceae</taxon>
        <taxon>Streptomyces</taxon>
    </lineage>
</organism>
<evidence type="ECO:0000313" key="2">
    <source>
        <dbReference type="EMBL" id="MDT0483953.1"/>
    </source>
</evidence>
<gene>
    <name evidence="2" type="ORF">RNB18_27740</name>
</gene>
<dbReference type="RefSeq" id="WP_311717043.1">
    <property type="nucleotide sequence ID" value="NZ_JAVREZ010000010.1"/>
</dbReference>
<protein>
    <submittedName>
        <fullName evidence="2">Uncharacterized protein</fullName>
    </submittedName>
</protein>
<feature type="region of interest" description="Disordered" evidence="1">
    <location>
        <begin position="71"/>
        <end position="96"/>
    </location>
</feature>
<reference evidence="3" key="1">
    <citation type="submission" date="2023-07" db="EMBL/GenBank/DDBJ databases">
        <title>30 novel species of actinomycetes from the DSMZ collection.</title>
        <authorList>
            <person name="Nouioui I."/>
        </authorList>
    </citation>
    <scope>NUCLEOTIDE SEQUENCE [LARGE SCALE GENOMIC DNA]</scope>
    <source>
        <strain evidence="3">DSM 41640</strain>
    </source>
</reference>
<name>A0ABU2VEG6_9ACTN</name>
<proteinExistence type="predicted"/>
<dbReference type="Gene3D" id="3.50.50.60">
    <property type="entry name" value="FAD/NAD(P)-binding domain"/>
    <property type="match status" value="1"/>
</dbReference>
<evidence type="ECO:0000256" key="1">
    <source>
        <dbReference type="SAM" id="MobiDB-lite"/>
    </source>
</evidence>
<dbReference type="EMBL" id="JAVREZ010000010">
    <property type="protein sequence ID" value="MDT0483953.1"/>
    <property type="molecule type" value="Genomic_DNA"/>
</dbReference>
<evidence type="ECO:0000313" key="3">
    <source>
        <dbReference type="Proteomes" id="UP001183824"/>
    </source>
</evidence>
<sequence>MNNRTQVVVIGGGQAGLAVGYHLRRLDPGFVVGRLGDVAAVVVNQTLVEVIGVVDYGVAVVDGGFGGAAEGAAGPSSRPHAGRTCAGGSARGVRRG</sequence>